<dbReference type="Proteomes" id="UP000635853">
    <property type="component" value="Unassembled WGS sequence"/>
</dbReference>
<gene>
    <name evidence="1" type="ORF">JMJ92_06600</name>
</gene>
<accession>A0ABS1RDY3</accession>
<name>A0ABS1RDY3_9RHOB</name>
<keyword evidence="2" id="KW-1185">Reference proteome</keyword>
<reference evidence="2" key="1">
    <citation type="submission" date="2021-01" db="EMBL/GenBank/DDBJ databases">
        <title>Draft genomes of Rhodovulum sulfidophilum.</title>
        <authorList>
            <person name="Guzman M.S."/>
        </authorList>
    </citation>
    <scope>NUCLEOTIDE SEQUENCE [LARGE SCALE GENOMIC DNA]</scope>
    <source>
        <strain evidence="2">AB19</strain>
    </source>
</reference>
<evidence type="ECO:0000313" key="1">
    <source>
        <dbReference type="EMBL" id="MBL3577828.1"/>
    </source>
</evidence>
<dbReference type="EMBL" id="JAESIL010000020">
    <property type="protein sequence ID" value="MBL3577828.1"/>
    <property type="molecule type" value="Genomic_DNA"/>
</dbReference>
<evidence type="ECO:0000313" key="2">
    <source>
        <dbReference type="Proteomes" id="UP000635853"/>
    </source>
</evidence>
<protein>
    <submittedName>
        <fullName evidence="1">Uncharacterized protein</fullName>
    </submittedName>
</protein>
<proteinExistence type="predicted"/>
<comment type="caution">
    <text evidence="1">The sequence shown here is derived from an EMBL/GenBank/DDBJ whole genome shotgun (WGS) entry which is preliminary data.</text>
</comment>
<organism evidence="1 2">
    <name type="scientific">Rhodovulum visakhapatnamense</name>
    <dbReference type="NCBI Taxonomy" id="364297"/>
    <lineage>
        <taxon>Bacteria</taxon>
        <taxon>Pseudomonadati</taxon>
        <taxon>Pseudomonadota</taxon>
        <taxon>Alphaproteobacteria</taxon>
        <taxon>Rhodobacterales</taxon>
        <taxon>Paracoccaceae</taxon>
        <taxon>Rhodovulum</taxon>
    </lineage>
</organism>
<sequence>MSTQACSMCAVFEDHGANTENMLENVGPCRFNPPVSQLEAASRGLWPVVKSKDRCGHFETEVA</sequence>